<dbReference type="GO" id="GO:0043138">
    <property type="term" value="F:3'-5' DNA helicase activity"/>
    <property type="evidence" value="ECO:0007669"/>
    <property type="project" value="UniProtKB-EC"/>
</dbReference>
<evidence type="ECO:0000256" key="6">
    <source>
        <dbReference type="SAM" id="MobiDB-lite"/>
    </source>
</evidence>
<evidence type="ECO:0000313" key="9">
    <source>
        <dbReference type="Proteomes" id="UP000054564"/>
    </source>
</evidence>
<keyword evidence="3" id="KW-0413">Isomerase</keyword>
<reference evidence="9" key="1">
    <citation type="submission" date="2014-03" db="EMBL/GenBank/DDBJ databases">
        <title>The Genome Sequence of Puccinia striiformis f. sp. tritici PST-78.</title>
        <authorList>
            <consortium name="The Broad Institute Genome Sequencing Platform"/>
            <person name="Cuomo C."/>
            <person name="Hulbert S."/>
            <person name="Chen X."/>
            <person name="Walker B."/>
            <person name="Young S.K."/>
            <person name="Zeng Q."/>
            <person name="Gargeya S."/>
            <person name="Fitzgerald M."/>
            <person name="Haas B."/>
            <person name="Abouelleil A."/>
            <person name="Alvarado L."/>
            <person name="Arachchi H.M."/>
            <person name="Berlin A.M."/>
            <person name="Chapman S.B."/>
            <person name="Goldberg J."/>
            <person name="Griggs A."/>
            <person name="Gujja S."/>
            <person name="Hansen M."/>
            <person name="Howarth C."/>
            <person name="Imamovic A."/>
            <person name="Larimer J."/>
            <person name="McCowan C."/>
            <person name="Montmayeur A."/>
            <person name="Murphy C."/>
            <person name="Neiman D."/>
            <person name="Pearson M."/>
            <person name="Priest M."/>
            <person name="Roberts A."/>
            <person name="Saif S."/>
            <person name="Shea T."/>
            <person name="Sisk P."/>
            <person name="Sykes S."/>
            <person name="Wortman J."/>
            <person name="Nusbaum C."/>
            <person name="Birren B."/>
        </authorList>
    </citation>
    <scope>NUCLEOTIDE SEQUENCE [LARGE SCALE GENOMIC DNA]</scope>
    <source>
        <strain evidence="9">race PST-78</strain>
    </source>
</reference>
<gene>
    <name evidence="8" type="ORF">PSTG_04025</name>
</gene>
<dbReference type="EMBL" id="AJIL01000021">
    <property type="protein sequence ID" value="KNF02740.1"/>
    <property type="molecule type" value="Genomic_DNA"/>
</dbReference>
<dbReference type="GO" id="GO:0005737">
    <property type="term" value="C:cytoplasm"/>
    <property type="evidence" value="ECO:0007669"/>
    <property type="project" value="TreeGrafter"/>
</dbReference>
<dbReference type="SUPFAM" id="SSF52540">
    <property type="entry name" value="P-loop containing nucleoside triphosphate hydrolases"/>
    <property type="match status" value="1"/>
</dbReference>
<evidence type="ECO:0000256" key="2">
    <source>
        <dbReference type="ARBA" id="ARBA00023125"/>
    </source>
</evidence>
<feature type="compositionally biased region" description="Low complexity" evidence="6">
    <location>
        <begin position="75"/>
        <end position="87"/>
    </location>
</feature>
<accession>A0A0L0VUQ0</accession>
<evidence type="ECO:0000313" key="8">
    <source>
        <dbReference type="EMBL" id="KNF02740.1"/>
    </source>
</evidence>
<dbReference type="GO" id="GO:0005694">
    <property type="term" value="C:chromosome"/>
    <property type="evidence" value="ECO:0007669"/>
    <property type="project" value="TreeGrafter"/>
</dbReference>
<dbReference type="GO" id="GO:0000724">
    <property type="term" value="P:double-strand break repair via homologous recombination"/>
    <property type="evidence" value="ECO:0007669"/>
    <property type="project" value="TreeGrafter"/>
</dbReference>
<dbReference type="GO" id="GO:0009378">
    <property type="term" value="F:four-way junction helicase activity"/>
    <property type="evidence" value="ECO:0007669"/>
    <property type="project" value="TreeGrafter"/>
</dbReference>
<dbReference type="STRING" id="1165861.A0A0L0VUQ0"/>
<dbReference type="InterPro" id="IPR011545">
    <property type="entry name" value="DEAD/DEAH_box_helicase_dom"/>
</dbReference>
<dbReference type="GO" id="GO:0005524">
    <property type="term" value="F:ATP binding"/>
    <property type="evidence" value="ECO:0007669"/>
    <property type="project" value="InterPro"/>
</dbReference>
<protein>
    <recommendedName>
        <fullName evidence="5">DNA 3'-5' helicase</fullName>
        <ecNumber evidence="5">5.6.2.4</ecNumber>
    </recommendedName>
</protein>
<dbReference type="PANTHER" id="PTHR13710">
    <property type="entry name" value="DNA HELICASE RECQ FAMILY MEMBER"/>
    <property type="match status" value="1"/>
</dbReference>
<evidence type="ECO:0000256" key="5">
    <source>
        <dbReference type="ARBA" id="ARBA00034808"/>
    </source>
</evidence>
<organism evidence="8 9">
    <name type="scientific">Puccinia striiformis f. sp. tritici PST-78</name>
    <dbReference type="NCBI Taxonomy" id="1165861"/>
    <lineage>
        <taxon>Eukaryota</taxon>
        <taxon>Fungi</taxon>
        <taxon>Dikarya</taxon>
        <taxon>Basidiomycota</taxon>
        <taxon>Pucciniomycotina</taxon>
        <taxon>Pucciniomycetes</taxon>
        <taxon>Pucciniales</taxon>
        <taxon>Pucciniaceae</taxon>
        <taxon>Puccinia</taxon>
    </lineage>
</organism>
<dbReference type="Pfam" id="PF00270">
    <property type="entry name" value="DEAD"/>
    <property type="match status" value="1"/>
</dbReference>
<dbReference type="Proteomes" id="UP000054564">
    <property type="component" value="Unassembled WGS sequence"/>
</dbReference>
<comment type="similarity">
    <text evidence="1">Belongs to the helicase family. RecQ subfamily.</text>
</comment>
<comment type="catalytic activity">
    <reaction evidence="4">
        <text>Couples ATP hydrolysis with the unwinding of duplex DNA by translocating in the 3'-5' direction.</text>
        <dbReference type="EC" id="5.6.2.4"/>
    </reaction>
</comment>
<proteinExistence type="inferred from homology"/>
<evidence type="ECO:0000256" key="3">
    <source>
        <dbReference type="ARBA" id="ARBA00023235"/>
    </source>
</evidence>
<feature type="compositionally biased region" description="Basic residues" evidence="6">
    <location>
        <begin position="389"/>
        <end position="398"/>
    </location>
</feature>
<comment type="caution">
    <text evidence="8">The sequence shown here is derived from an EMBL/GenBank/DDBJ whole genome shotgun (WGS) entry which is preliminary data.</text>
</comment>
<keyword evidence="9" id="KW-1185">Reference proteome</keyword>
<evidence type="ECO:0000256" key="1">
    <source>
        <dbReference type="ARBA" id="ARBA00005446"/>
    </source>
</evidence>
<evidence type="ECO:0000259" key="7">
    <source>
        <dbReference type="Pfam" id="PF00270"/>
    </source>
</evidence>
<keyword evidence="2" id="KW-0238">DNA-binding</keyword>
<name>A0A0L0VUQ0_9BASI</name>
<feature type="region of interest" description="Disordered" evidence="6">
    <location>
        <begin position="377"/>
        <end position="398"/>
    </location>
</feature>
<dbReference type="GO" id="GO:0003677">
    <property type="term" value="F:DNA binding"/>
    <property type="evidence" value="ECO:0007669"/>
    <property type="project" value="UniProtKB-KW"/>
</dbReference>
<feature type="region of interest" description="Disordered" evidence="6">
    <location>
        <begin position="75"/>
        <end position="110"/>
    </location>
</feature>
<dbReference type="Gene3D" id="3.40.50.300">
    <property type="entry name" value="P-loop containing nucleotide triphosphate hydrolases"/>
    <property type="match status" value="1"/>
</dbReference>
<dbReference type="InterPro" id="IPR027417">
    <property type="entry name" value="P-loop_NTPase"/>
</dbReference>
<dbReference type="EC" id="5.6.2.4" evidence="5"/>
<sequence length="398" mass="44529">MLETARSSTQREPSWETGLGLWLEDLEHRSILGEGYRQRSGRGKDYSEKGESRAREEIIEYARPERSHLWRRVVQTPSTPSLSQSPRPEGPGTGRAGGTSQSEPPKEGLASQVTIVARELPNFYVVNLPSLCPASSESIAPTHEDSSSHIPLSTSTMIRPRSPKRVISPLTPRRVWSLTGVNVKQKLFKKRDDELKQHIADASLSRYGEPSKQLQIEAVFNLVEGRNTFLLAGTGYGKSRIAEMYYKMIPDKKRAVVLVLNPLDTLGDNQVAEKRLAGFTAINLTKLTFNAQAAEDIKNGVYQFVYLSPEIFLNSKMFQMVYYSSEFQNRLALVVVDESHMIYIWGLVESGPAGKSISAHFRHEDYGIFRPSHMSTGCSGGYQEESQTHRRQSGHVAG</sequence>
<dbReference type="AlphaFoldDB" id="A0A0L0VUQ0"/>
<dbReference type="PANTHER" id="PTHR13710:SF105">
    <property type="entry name" value="ATP-DEPENDENT DNA HELICASE Q1"/>
    <property type="match status" value="1"/>
</dbReference>
<feature type="domain" description="DEAD/DEAH-box helicase" evidence="7">
    <location>
        <begin position="214"/>
        <end position="345"/>
    </location>
</feature>
<evidence type="ECO:0000256" key="4">
    <source>
        <dbReference type="ARBA" id="ARBA00034617"/>
    </source>
</evidence>